<organism evidence="2">
    <name type="scientific">Phanerodontia chrysosporium</name>
    <name type="common">White-rot fungus</name>
    <name type="synonym">Sporotrichum pruinosum</name>
    <dbReference type="NCBI Taxonomy" id="2822231"/>
    <lineage>
        <taxon>Eukaryota</taxon>
        <taxon>Fungi</taxon>
        <taxon>Dikarya</taxon>
        <taxon>Basidiomycota</taxon>
        <taxon>Agaricomycotina</taxon>
        <taxon>Agaricomycetes</taxon>
        <taxon>Polyporales</taxon>
        <taxon>Phanerochaetaceae</taxon>
        <taxon>Phanerodontia</taxon>
    </lineage>
</organism>
<sequence>SQPIVFYDIPSNDTLKQSPWSPNTWKIRYALNIKGIKYKTEWVEYPDIEDVVKKLGGKPTGKKPDGRDHYTVPVIYDPNTKTVVEDGIKIAKYLDDAYPDTPRLFPAGTDAFQAAFDDFVWSVTLAFPLLSLLLLDVSNSLPPRSSAYFRATREQQFGKRLEEQGGEERWQQLEAGLGKFKGYLERNGAGNDLLLMGTQGGITYSDVQIASLFVWAKVVWGEGSEKWKRLMGFHGGKWAQFCAQFAEYERAD</sequence>
<dbReference type="PROSITE" id="PS50404">
    <property type="entry name" value="GST_NTER"/>
    <property type="match status" value="1"/>
</dbReference>
<dbReference type="Pfam" id="PF22041">
    <property type="entry name" value="GST_C_7"/>
    <property type="match status" value="1"/>
</dbReference>
<dbReference type="Pfam" id="PF13409">
    <property type="entry name" value="GST_N_2"/>
    <property type="match status" value="1"/>
</dbReference>
<dbReference type="InterPro" id="IPR036249">
    <property type="entry name" value="Thioredoxin-like_sf"/>
</dbReference>
<accession>A0A067XG72</accession>
<dbReference type="Gene3D" id="3.40.30.10">
    <property type="entry name" value="Glutaredoxin"/>
    <property type="match status" value="1"/>
</dbReference>
<dbReference type="EC" id="2.5.1.18" evidence="2"/>
<evidence type="ECO:0000259" key="1">
    <source>
        <dbReference type="PROSITE" id="PS50404"/>
    </source>
</evidence>
<name>A0A067XG72_PHACH</name>
<evidence type="ECO:0000313" key="2">
    <source>
        <dbReference type="PDB" id="4LMV"/>
    </source>
</evidence>
<feature type="domain" description="GST N-terminal" evidence="1">
    <location>
        <begin position="11"/>
        <end position="102"/>
    </location>
</feature>
<dbReference type="AlphaFoldDB" id="A0A067XG72"/>
<keyword evidence="2 3" id="KW-0002">3D-structure</keyword>
<dbReference type="InterPro" id="IPR004045">
    <property type="entry name" value="Glutathione_S-Trfase_N"/>
</dbReference>
<dbReference type="Gene3D" id="1.20.1050.10">
    <property type="match status" value="1"/>
</dbReference>
<dbReference type="EvolutionaryTrace" id="A0A067XG72"/>
<reference evidence="2 3" key="1">
    <citation type="journal article" date="2013" name="PLoS ONE">
        <title>Diversification of fungal specific class a glutathione transferases in saprotrophic fungi.</title>
        <authorList>
            <person name="Mathieu Y."/>
            <person name="Prosper P."/>
            <person name="Favier F."/>
            <person name="Harvengt L."/>
            <person name="Didierjean C."/>
            <person name="Jacquot J.P."/>
            <person name="Morel-Rouhier M."/>
            <person name="Gelhaye E."/>
        </authorList>
    </citation>
    <scope>X-RAY CRYSTALLOGRAPHY (3.20 ANGSTROMS)</scope>
</reference>
<dbReference type="SUPFAM" id="SSF52833">
    <property type="entry name" value="Thioredoxin-like"/>
    <property type="match status" value="1"/>
</dbReference>
<dbReference type="SMR" id="A0A067XG72"/>
<protein>
    <submittedName>
        <fullName evidence="2">Glutathione transferase</fullName>
        <ecNumber evidence="2">2.5.1.18</ecNumber>
    </submittedName>
</protein>
<evidence type="ECO:0007829" key="3">
    <source>
        <dbReference type="PDB" id="4LMV"/>
    </source>
</evidence>
<dbReference type="GO" id="GO:0004364">
    <property type="term" value="F:glutathione transferase activity"/>
    <property type="evidence" value="ECO:0007669"/>
    <property type="project" value="UniProtKB-EC"/>
</dbReference>
<dbReference type="VEuPathDB" id="FungiDB:AGR57_8515"/>
<dbReference type="InterPro" id="IPR054416">
    <property type="entry name" value="GST_UstS-like_C"/>
</dbReference>
<dbReference type="PDB" id="4LMV">
    <property type="method" value="X-ray"/>
    <property type="resolution" value="3.20 A"/>
    <property type="chains" value="A/B/C/D/E/F=1-252"/>
</dbReference>
<proteinExistence type="evidence at protein level"/>
<dbReference type="PDBsum" id="4LMV"/>